<dbReference type="EMBL" id="JAEQND010000007">
    <property type="protein sequence ID" value="MBL0426163.1"/>
    <property type="molecule type" value="Genomic_DNA"/>
</dbReference>
<protein>
    <recommendedName>
        <fullName evidence="3">Immunity protein 26 of polymorphic toxin system</fullName>
    </recommendedName>
</protein>
<comment type="caution">
    <text evidence="1">The sequence shown here is derived from an EMBL/GenBank/DDBJ whole genome shotgun (WGS) entry which is preliminary data.</text>
</comment>
<dbReference type="Proteomes" id="UP000622707">
    <property type="component" value="Unassembled WGS sequence"/>
</dbReference>
<dbReference type="RefSeq" id="WP_201690183.1">
    <property type="nucleotide sequence ID" value="NZ_JAEQND010000007.1"/>
</dbReference>
<organism evidence="1 2">
    <name type="scientific">Ramlibacter alkalitolerans</name>
    <dbReference type="NCBI Taxonomy" id="2039631"/>
    <lineage>
        <taxon>Bacteria</taxon>
        <taxon>Pseudomonadati</taxon>
        <taxon>Pseudomonadota</taxon>
        <taxon>Betaproteobacteria</taxon>
        <taxon>Burkholderiales</taxon>
        <taxon>Comamonadaceae</taxon>
        <taxon>Ramlibacter</taxon>
    </lineage>
</organism>
<keyword evidence="2" id="KW-1185">Reference proteome</keyword>
<proteinExistence type="predicted"/>
<dbReference type="InterPro" id="IPR029278">
    <property type="entry name" value="Imm26"/>
</dbReference>
<name>A0ABS1JPJ2_9BURK</name>
<evidence type="ECO:0000313" key="1">
    <source>
        <dbReference type="EMBL" id="MBL0426163.1"/>
    </source>
</evidence>
<sequence>MKLPYSEGSVFAVPLRSGGFGIGLVARVAADDSGGVLGYFFGPRREAVPALESVSFLNPRQALRVVRFGDPFLLNGKWPILGMLKNWDRGMWPMPDFVRKDDLTKTAWRVRYSEENLTQAISEAPEPYDSVLERAAVFGAGAVELMLTKLLP</sequence>
<evidence type="ECO:0000313" key="2">
    <source>
        <dbReference type="Proteomes" id="UP000622707"/>
    </source>
</evidence>
<dbReference type="Pfam" id="PF15428">
    <property type="entry name" value="Imm26"/>
    <property type="match status" value="1"/>
</dbReference>
<reference evidence="1 2" key="1">
    <citation type="journal article" date="2017" name="Int. J. Syst. Evol. Microbiol.">
        <title>Ramlibacter alkalitolerans sp. nov., alkali-tolerant bacterium isolated from soil of ginseng.</title>
        <authorList>
            <person name="Lee D.H."/>
            <person name="Cha C.J."/>
        </authorList>
    </citation>
    <scope>NUCLEOTIDE SEQUENCE [LARGE SCALE GENOMIC DNA]</scope>
    <source>
        <strain evidence="1 2">KACC 19305</strain>
    </source>
</reference>
<gene>
    <name evidence="1" type="ORF">JI746_13700</name>
</gene>
<accession>A0ABS1JPJ2</accession>
<evidence type="ECO:0008006" key="3">
    <source>
        <dbReference type="Google" id="ProtNLM"/>
    </source>
</evidence>